<dbReference type="RefSeq" id="WP_281489436.1">
    <property type="nucleotide sequence ID" value="NZ_JASATX010000006.1"/>
</dbReference>
<dbReference type="InterPro" id="IPR039424">
    <property type="entry name" value="SBP_5"/>
</dbReference>
<dbReference type="Gene3D" id="3.90.76.10">
    <property type="entry name" value="Dipeptide-binding Protein, Domain 1"/>
    <property type="match status" value="1"/>
</dbReference>
<dbReference type="PIRSF" id="PIRSF002741">
    <property type="entry name" value="MppA"/>
    <property type="match status" value="1"/>
</dbReference>
<dbReference type="GO" id="GO:0042597">
    <property type="term" value="C:periplasmic space"/>
    <property type="evidence" value="ECO:0007669"/>
    <property type="project" value="UniProtKB-ARBA"/>
</dbReference>
<dbReference type="Gene3D" id="3.10.105.10">
    <property type="entry name" value="Dipeptide-binding Protein, Domain 3"/>
    <property type="match status" value="1"/>
</dbReference>
<dbReference type="Proteomes" id="UP001321506">
    <property type="component" value="Unassembled WGS sequence"/>
</dbReference>
<reference evidence="2 3" key="1">
    <citation type="submission" date="2023-04" db="EMBL/GenBank/DDBJ databases">
        <title>Klugiella caeni sp. nov. isolated from the sludge of biochemical tank.</title>
        <authorList>
            <person name="Geng K."/>
        </authorList>
    </citation>
    <scope>NUCLEOTIDE SEQUENCE [LARGE SCALE GENOMIC DNA]</scope>
    <source>
        <strain evidence="2 3">YN-L-19</strain>
    </source>
</reference>
<feature type="domain" description="Solute-binding protein family 5" evidence="1">
    <location>
        <begin position="91"/>
        <end position="513"/>
    </location>
</feature>
<dbReference type="AlphaFoldDB" id="A0AAW6TE03"/>
<evidence type="ECO:0000259" key="1">
    <source>
        <dbReference type="Pfam" id="PF00496"/>
    </source>
</evidence>
<accession>A0AAW6TE03</accession>
<dbReference type="EMBL" id="JASATX010000006">
    <property type="protein sequence ID" value="MDI2099645.1"/>
    <property type="molecule type" value="Genomic_DNA"/>
</dbReference>
<sequence length="621" mass="67741">MRFTRIATAGVVVAAGALVLSGCTQPYESEVVEGTEITIAYNESFFHFNDDSGAGNNTANGNVKYMVDTMFYYYDDEPKVVRNTDFGTYEKTSDDPLTVEYEINEGVVWSDGVPVSGADLLLQWAAMSGNVESDVAFAPATTSGLSLVTEIPEISDRGITLVYDEPFVDWELAFDVGVSAHGTYALAFPEEYADVQSAWDAYSASGEEDDFKSYSDAAKAFAEDATDAVVTAIQDGDTATIGALAKAWNEDYAYTTMPDNPAKFLSNGPYVIDEIAEDDYITLAANPLFTWGPSPHFEKITIRTIADSTAALQALQNGELDVWTGQPTADTLEIAKGIDGAQIEQRQEASYEHLDLTFNNGGPFDPATYGGDKDKAQKVREAFLLTVPRQEIVDKIIKPLDPEAEVRNSQMIIPGVEGYDKMVEENGSATYAEVDIEKAKSLLAEAGVTTPIDVKFWYPEGNVRRGQEFELIAASAALAGFNVIDDSEPNWEFTDPSIHAINPHDVAIFAWQSESLAISGSDQIFGTYTDPLLKGGNYNGYSNPAVDEGLKELETLTEPEDQLAAQIKIEQALWGDAYGLTIFQFPGLLVWSANVEGVSAMPLSPTYLWNFWEWTPTKAGE</sequence>
<dbReference type="PANTHER" id="PTHR30290:SF65">
    <property type="entry name" value="MONOACYL PHOSPHATIDYLINOSITOL TETRAMANNOSIDE-BINDING PROTEIN LPQW-RELATED"/>
    <property type="match status" value="1"/>
</dbReference>
<proteinExistence type="predicted"/>
<dbReference type="PANTHER" id="PTHR30290">
    <property type="entry name" value="PERIPLASMIC BINDING COMPONENT OF ABC TRANSPORTER"/>
    <property type="match status" value="1"/>
</dbReference>
<evidence type="ECO:0000313" key="3">
    <source>
        <dbReference type="Proteomes" id="UP001321506"/>
    </source>
</evidence>
<dbReference type="SUPFAM" id="SSF53850">
    <property type="entry name" value="Periplasmic binding protein-like II"/>
    <property type="match status" value="1"/>
</dbReference>
<keyword evidence="3" id="KW-1185">Reference proteome</keyword>
<gene>
    <name evidence="2" type="ORF">QF206_11785</name>
</gene>
<dbReference type="GO" id="GO:0015833">
    <property type="term" value="P:peptide transport"/>
    <property type="evidence" value="ECO:0007669"/>
    <property type="project" value="TreeGrafter"/>
</dbReference>
<name>A0AAW6TE03_9MICO</name>
<dbReference type="InterPro" id="IPR000914">
    <property type="entry name" value="SBP_5_dom"/>
</dbReference>
<dbReference type="CDD" id="cd08501">
    <property type="entry name" value="PBP2_Lpqw"/>
    <property type="match status" value="1"/>
</dbReference>
<dbReference type="InterPro" id="IPR030678">
    <property type="entry name" value="Peptide/Ni-bd"/>
</dbReference>
<dbReference type="Gene3D" id="3.40.190.10">
    <property type="entry name" value="Periplasmic binding protein-like II"/>
    <property type="match status" value="1"/>
</dbReference>
<protein>
    <submittedName>
        <fullName evidence="2">ABC transporter family substrate-binding protein</fullName>
    </submittedName>
</protein>
<evidence type="ECO:0000313" key="2">
    <source>
        <dbReference type="EMBL" id="MDI2099645.1"/>
    </source>
</evidence>
<dbReference type="GO" id="GO:0043190">
    <property type="term" value="C:ATP-binding cassette (ABC) transporter complex"/>
    <property type="evidence" value="ECO:0007669"/>
    <property type="project" value="InterPro"/>
</dbReference>
<comment type="caution">
    <text evidence="2">The sequence shown here is derived from an EMBL/GenBank/DDBJ whole genome shotgun (WGS) entry which is preliminary data.</text>
</comment>
<dbReference type="GO" id="GO:1904680">
    <property type="term" value="F:peptide transmembrane transporter activity"/>
    <property type="evidence" value="ECO:0007669"/>
    <property type="project" value="TreeGrafter"/>
</dbReference>
<organism evidence="2 3">
    <name type="scientific">Ruicaihuangia caeni</name>
    <dbReference type="NCBI Taxonomy" id="3042517"/>
    <lineage>
        <taxon>Bacteria</taxon>
        <taxon>Bacillati</taxon>
        <taxon>Actinomycetota</taxon>
        <taxon>Actinomycetes</taxon>
        <taxon>Micrococcales</taxon>
        <taxon>Microbacteriaceae</taxon>
        <taxon>Ruicaihuangia</taxon>
    </lineage>
</organism>
<dbReference type="Pfam" id="PF00496">
    <property type="entry name" value="SBP_bac_5"/>
    <property type="match status" value="1"/>
</dbReference>
<dbReference type="PROSITE" id="PS51257">
    <property type="entry name" value="PROKAR_LIPOPROTEIN"/>
    <property type="match status" value="1"/>
</dbReference>